<dbReference type="OrthoDB" id="267094at2759"/>
<evidence type="ECO:0000313" key="3">
    <source>
        <dbReference type="Proteomes" id="UP000673552"/>
    </source>
</evidence>
<feature type="region of interest" description="Disordered" evidence="1">
    <location>
        <begin position="148"/>
        <end position="191"/>
    </location>
</feature>
<feature type="compositionally biased region" description="Polar residues" evidence="1">
    <location>
        <begin position="528"/>
        <end position="549"/>
    </location>
</feature>
<feature type="compositionally biased region" description="Low complexity" evidence="1">
    <location>
        <begin position="905"/>
        <end position="922"/>
    </location>
</feature>
<dbReference type="GeneID" id="92516417"/>
<feature type="compositionally biased region" description="Polar residues" evidence="1">
    <location>
        <begin position="1001"/>
        <end position="1012"/>
    </location>
</feature>
<dbReference type="Proteomes" id="UP000673552">
    <property type="component" value="Unassembled WGS sequence"/>
</dbReference>
<feature type="region of interest" description="Disordered" evidence="1">
    <location>
        <begin position="1079"/>
        <end position="1102"/>
    </location>
</feature>
<organism evidence="2 3">
    <name type="scientific">Leishmania martiniquensis</name>
    <dbReference type="NCBI Taxonomy" id="1580590"/>
    <lineage>
        <taxon>Eukaryota</taxon>
        <taxon>Discoba</taxon>
        <taxon>Euglenozoa</taxon>
        <taxon>Kinetoplastea</taxon>
        <taxon>Metakinetoplastina</taxon>
        <taxon>Trypanosomatida</taxon>
        <taxon>Trypanosomatidae</taxon>
        <taxon>Leishmaniinae</taxon>
        <taxon>Leishmania</taxon>
    </lineage>
</organism>
<keyword evidence="3" id="KW-1185">Reference proteome</keyword>
<sequence>MAALLRRLRSVSNSPAHGAGKGDAEPADMFLIQVIAFGEVFAVPVCKTTPVTVVLRHVMEATVPEEQAAGLGDVEATLYYKDKPLQLDATMTIVPRNAILHLHSSVSATSSILHNCRHGAVSMLPGSRRRCVNTTVTMHPCLRSKRVAGVREVSNSPASHRRSSGFAGLSSDGSPHTERHESPTAARLGSISECASSAYHETERMSMPTPPDAAPVMMWPPAMLPMMSTTPVRTTAGAEVADVAPCYYFVPCADAATRAPIRLLRTQGRTESAPSLTASRRRDSAVEFANSYPYPPAGISPLDTAAIAVADPSSFSPLPSPPNVPAVTADRFTGSNDKHLAVYLRLPRDQAAACMSAAALNGDRNIVVKAAEEDGAPAEALLNATTSTVGTTTSRATRAYVYRSLRVLRDFPVGTLRELYAVPTEHRLHAAHAEVEDERKTFREMRVAPNTVFYFKRRAEAGGDAGVEQRGSEHPLTRERIGATAAVPQPPQMQVDRCTEMHHTPSPIDSARPSAGRSFPSAPAPVLSGTTPSSRAHSRTPSIPNSGVHPSTLSICERIDAFNGAAAHHPSHDTRQAVRVVDDDAEADSALAPPGRHVLEGDKQTMPSAVSTEEARRAADSTALRTEVETAGHRQPSPKPCDSAKGNSSVTADSPRGIRAAAVDAEVLRVDADGCLGGDAGEVSVAAAAAAGSEASGRELKKMYRLQRRSPAVAPANPTTCADVLRGEEEATAESACTTASTQLPKTRRLSKLVAKLEGLRRHRVKSTPASTALTPPHLASEVLLSVSAADLVQPAVEVGEPHQSFTAPVNVGSTCRLHAAEEVVDTQPKRKRPKGPVKKSVAAEKGEQPSKGTPALSRTTSTGSFTTKTKRSNSAPFFKPLRRRSSLPSRDDGAAQPPSFSKDASTATPLAAASSLTPPSSEEVLKALKRKSVRLSSKKRLEETVGAAATATTTIVPSSGKVAARAAGEAATAESVERSKAGVEYTPVPAKAAREAGSPSRGSGASYSQRNCRAGANVPSQPVAFLGSDLRQGAGITPPAATAHVAAASSATVEPAVLSSTRVPPRRDSHIPISILIAPARPQSGGQQRKNRAPGSHSSEPANLTAALRRSSAENCTAEYSVESPSSAHRLRITLRDLQDTTRFHYGIPVEPDCPIGSLREWLAAMQRPSSGVGKAAPDLSDAKRYGIFVGDELLPAADSETFAEATGSRNDIIFSIRPLLGAAAALRTHRW</sequence>
<feature type="compositionally biased region" description="Low complexity" evidence="1">
    <location>
        <begin position="858"/>
        <end position="868"/>
    </location>
</feature>
<gene>
    <name evidence="2" type="ORF">LSCM1_06480</name>
</gene>
<feature type="region of interest" description="Disordered" evidence="1">
    <location>
        <begin position="500"/>
        <end position="549"/>
    </location>
</feature>
<dbReference type="EMBL" id="JAFEUZ010000020">
    <property type="protein sequence ID" value="KAG5480056.1"/>
    <property type="molecule type" value="Genomic_DNA"/>
</dbReference>
<comment type="caution">
    <text evidence="2">The sequence shown here is derived from an EMBL/GenBank/DDBJ whole genome shotgun (WGS) entry which is preliminary data.</text>
</comment>
<name>A0A836HLA5_9TRYP</name>
<reference evidence="3" key="1">
    <citation type="journal article" date="2021" name="Microbiol. Resour. Announc.">
        <title>LGAAP: Leishmaniinae Genome Assembly and Annotation Pipeline.</title>
        <authorList>
            <person name="Almutairi H."/>
            <person name="Urbaniak M.D."/>
            <person name="Bates M.D."/>
            <person name="Jariyapan N."/>
            <person name="Kwakye-Nuako G."/>
            <person name="Thomaz-Soccol V."/>
            <person name="Al-Salem W.S."/>
            <person name="Dillon R.J."/>
            <person name="Bates P.A."/>
            <person name="Gatherer D."/>
        </authorList>
    </citation>
    <scope>NUCLEOTIDE SEQUENCE [LARGE SCALE GENOMIC DNA]</scope>
</reference>
<dbReference type="RefSeq" id="XP_067179219.1">
    <property type="nucleotide sequence ID" value="XM_067323905.1"/>
</dbReference>
<reference evidence="3" key="2">
    <citation type="journal article" date="2021" name="Sci. Data">
        <title>Chromosome-scale genome sequencing, assembly and annotation of six genomes from subfamily Leishmaniinae.</title>
        <authorList>
            <person name="Almutairi H."/>
            <person name="Urbaniak M.D."/>
            <person name="Bates M.D."/>
            <person name="Jariyapan N."/>
            <person name="Kwakye-Nuako G."/>
            <person name="Thomaz Soccol V."/>
            <person name="Al-Salem W.S."/>
            <person name="Dillon R.J."/>
            <person name="Bates P.A."/>
            <person name="Gatherer D."/>
        </authorList>
    </citation>
    <scope>NUCLEOTIDE SEQUENCE [LARGE SCALE GENOMIC DNA]</scope>
</reference>
<proteinExistence type="predicted"/>
<feature type="region of interest" description="Disordered" evidence="1">
    <location>
        <begin position="991"/>
        <end position="1014"/>
    </location>
</feature>
<dbReference type="AlphaFoldDB" id="A0A836HLA5"/>
<accession>A0A836HLA5</accession>
<feature type="region of interest" description="Disordered" evidence="1">
    <location>
        <begin position="822"/>
        <end position="922"/>
    </location>
</feature>
<feature type="region of interest" description="Disordered" evidence="1">
    <location>
        <begin position="584"/>
        <end position="657"/>
    </location>
</feature>
<evidence type="ECO:0000313" key="2">
    <source>
        <dbReference type="EMBL" id="KAG5480056.1"/>
    </source>
</evidence>
<protein>
    <submittedName>
        <fullName evidence="2">Uncharacterized protein</fullName>
    </submittedName>
</protein>
<evidence type="ECO:0000256" key="1">
    <source>
        <dbReference type="SAM" id="MobiDB-lite"/>
    </source>
</evidence>
<dbReference type="KEGG" id="lmat:92516417"/>